<dbReference type="SUPFAM" id="SSF53328">
    <property type="entry name" value="Formyltransferase"/>
    <property type="match status" value="1"/>
</dbReference>
<dbReference type="PRINTS" id="PR01575">
    <property type="entry name" value="FFH4HYDRLASE"/>
</dbReference>
<dbReference type="PROSITE" id="PS51671">
    <property type="entry name" value="ACT"/>
    <property type="match status" value="1"/>
</dbReference>
<comment type="similarity">
    <text evidence="3">Belongs to the PurU family.</text>
</comment>
<comment type="caution">
    <text evidence="6">The sequence shown here is derived from an EMBL/GenBank/DDBJ whole genome shotgun (WGS) entry which is preliminary data.</text>
</comment>
<dbReference type="PIRSF" id="PIRSF036480">
    <property type="entry name" value="FormyFH4_hydr"/>
    <property type="match status" value="1"/>
</dbReference>
<organism evidence="6 7">
    <name type="scientific">Halosaccharopolyspora lacisalsi</name>
    <dbReference type="NCBI Taxonomy" id="1000566"/>
    <lineage>
        <taxon>Bacteria</taxon>
        <taxon>Bacillati</taxon>
        <taxon>Actinomycetota</taxon>
        <taxon>Actinomycetes</taxon>
        <taxon>Pseudonocardiales</taxon>
        <taxon>Pseudonocardiaceae</taxon>
        <taxon>Halosaccharopolyspora</taxon>
    </lineage>
</organism>
<dbReference type="GO" id="GO:0006189">
    <property type="term" value="P:'de novo' IMP biosynthetic process"/>
    <property type="evidence" value="ECO:0007669"/>
    <property type="project" value="UniProtKB-UniRule"/>
</dbReference>
<dbReference type="InterPro" id="IPR045865">
    <property type="entry name" value="ACT-like_dom_sf"/>
</dbReference>
<dbReference type="Pfam" id="PF00551">
    <property type="entry name" value="Formyl_trans_N"/>
    <property type="match status" value="1"/>
</dbReference>
<dbReference type="InterPro" id="IPR044074">
    <property type="entry name" value="PurU_ACT"/>
</dbReference>
<proteinExistence type="inferred from homology"/>
<keyword evidence="1 3" id="KW-0554">One-carbon metabolism</keyword>
<dbReference type="InterPro" id="IPR041729">
    <property type="entry name" value="Formyl-FH4-Hydrolase_C"/>
</dbReference>
<dbReference type="AlphaFoldDB" id="A0A839DU98"/>
<dbReference type="SUPFAM" id="SSF55021">
    <property type="entry name" value="ACT-like"/>
    <property type="match status" value="1"/>
</dbReference>
<dbReference type="EMBL" id="JACGWZ010000002">
    <property type="protein sequence ID" value="MBA8824319.1"/>
    <property type="molecule type" value="Genomic_DNA"/>
</dbReference>
<dbReference type="EC" id="3.5.1.10" evidence="3 4"/>
<comment type="pathway">
    <text evidence="3">Purine metabolism; IMP biosynthesis via de novo pathway; formate from 10-formyl-5,6,7,8-tetrahydrofolate: step 1/1.</text>
</comment>
<dbReference type="Proteomes" id="UP000569329">
    <property type="component" value="Unassembled WGS sequence"/>
</dbReference>
<accession>A0A839DU98</accession>
<dbReference type="HAMAP" id="MF_01927">
    <property type="entry name" value="PurU"/>
    <property type="match status" value="1"/>
</dbReference>
<reference evidence="6 7" key="1">
    <citation type="submission" date="2020-07" db="EMBL/GenBank/DDBJ databases">
        <title>Sequencing the genomes of 1000 actinobacteria strains.</title>
        <authorList>
            <person name="Klenk H.-P."/>
        </authorList>
    </citation>
    <scope>NUCLEOTIDE SEQUENCE [LARGE SCALE GENOMIC DNA]</scope>
    <source>
        <strain evidence="6 7">DSM 45975</strain>
    </source>
</reference>
<dbReference type="NCBIfam" id="TIGR00655">
    <property type="entry name" value="PurU"/>
    <property type="match status" value="1"/>
</dbReference>
<keyword evidence="7" id="KW-1185">Reference proteome</keyword>
<protein>
    <recommendedName>
        <fullName evidence="3 4">Formyltetrahydrofolate deformylase</fullName>
        <ecNumber evidence="3 4">3.5.1.10</ecNumber>
    </recommendedName>
    <alternativeName>
        <fullName evidence="3">Formyl-FH(4) hydrolase</fullName>
    </alternativeName>
</protein>
<comment type="function">
    <text evidence="3">Catalyzes the hydrolysis of 10-formyltetrahydrofolate (formyl-FH4) to formate and tetrahydrofolate (FH4).</text>
</comment>
<dbReference type="UniPathway" id="UPA00074">
    <property type="reaction ID" value="UER00170"/>
</dbReference>
<dbReference type="Gene3D" id="3.30.70.260">
    <property type="match status" value="1"/>
</dbReference>
<keyword evidence="3" id="KW-0658">Purine biosynthesis</keyword>
<evidence type="ECO:0000313" key="6">
    <source>
        <dbReference type="EMBL" id="MBA8824319.1"/>
    </source>
</evidence>
<dbReference type="InterPro" id="IPR002376">
    <property type="entry name" value="Formyl_transf_N"/>
</dbReference>
<comment type="catalytic activity">
    <reaction evidence="3">
        <text>(6R)-10-formyltetrahydrofolate + H2O = (6S)-5,6,7,8-tetrahydrofolate + formate + H(+)</text>
        <dbReference type="Rhea" id="RHEA:19833"/>
        <dbReference type="ChEBI" id="CHEBI:15377"/>
        <dbReference type="ChEBI" id="CHEBI:15378"/>
        <dbReference type="ChEBI" id="CHEBI:15740"/>
        <dbReference type="ChEBI" id="CHEBI:57453"/>
        <dbReference type="ChEBI" id="CHEBI:195366"/>
        <dbReference type="EC" id="3.5.1.10"/>
    </reaction>
</comment>
<dbReference type="NCBIfam" id="NF004684">
    <property type="entry name" value="PRK06027.1"/>
    <property type="match status" value="1"/>
</dbReference>
<dbReference type="CDD" id="cd08648">
    <property type="entry name" value="FMT_core_Formyl-FH4-Hydrolase_C"/>
    <property type="match status" value="1"/>
</dbReference>
<dbReference type="InterPro" id="IPR002912">
    <property type="entry name" value="ACT_dom"/>
</dbReference>
<dbReference type="PANTHER" id="PTHR42706">
    <property type="entry name" value="FORMYLTETRAHYDROFOLATE DEFORMYLASE"/>
    <property type="match status" value="1"/>
</dbReference>
<evidence type="ECO:0000313" key="7">
    <source>
        <dbReference type="Proteomes" id="UP000569329"/>
    </source>
</evidence>
<dbReference type="RefSeq" id="WP_182543626.1">
    <property type="nucleotide sequence ID" value="NZ_JACGWZ010000002.1"/>
</dbReference>
<dbReference type="InterPro" id="IPR036477">
    <property type="entry name" value="Formyl_transf_N_sf"/>
</dbReference>
<dbReference type="CDD" id="cd04875">
    <property type="entry name" value="ACT_F4HF-DF"/>
    <property type="match status" value="1"/>
</dbReference>
<keyword evidence="2 3" id="KW-0378">Hydrolase</keyword>
<evidence type="ECO:0000256" key="1">
    <source>
        <dbReference type="ARBA" id="ARBA00022563"/>
    </source>
</evidence>
<dbReference type="PANTHER" id="PTHR42706:SF1">
    <property type="entry name" value="FORMYLTETRAHYDROFOLATE DEFORMYLASE 2, MITOCHONDRIAL"/>
    <property type="match status" value="1"/>
</dbReference>
<dbReference type="GO" id="GO:0006730">
    <property type="term" value="P:one-carbon metabolic process"/>
    <property type="evidence" value="ECO:0007669"/>
    <property type="project" value="UniProtKB-KW"/>
</dbReference>
<gene>
    <name evidence="3" type="primary">purU</name>
    <name evidence="6" type="ORF">FHX42_001666</name>
</gene>
<evidence type="ECO:0000256" key="4">
    <source>
        <dbReference type="NCBIfam" id="TIGR00655"/>
    </source>
</evidence>
<dbReference type="Gene3D" id="3.40.50.170">
    <property type="entry name" value="Formyl transferase, N-terminal domain"/>
    <property type="match status" value="1"/>
</dbReference>
<feature type="active site" evidence="3">
    <location>
        <position position="235"/>
    </location>
</feature>
<evidence type="ECO:0000256" key="2">
    <source>
        <dbReference type="ARBA" id="ARBA00022801"/>
    </source>
</evidence>
<feature type="domain" description="ACT" evidence="5">
    <location>
        <begin position="12"/>
        <end position="95"/>
    </location>
</feature>
<sequence>MTEQNHEQNYGRLIVWGADRPGIVANVSAVLAEHGANVISLDQSSSGPEGGRFFQRTVFHLPELSAEIGALSRSLEANLGEELGLEFQLVEARRRKRVAVFVSRADHCLLDLLWRQRRGELPVTVSMVVSNHPDLGDDVRQFDIPFYHVPVDKDDKATAEREQLNLLKDNVDLLVLARYMQIVSGDFLDELGVPVINIHHSFLPAFVGASPYQQAKERGVKLVGATAHYVTEDLDEGPIIEQDVIRVSHRESVRDLQRKGADVERLVLSRAVSWHCEDRVIRDGNTTVVFQGGQ</sequence>
<dbReference type="GO" id="GO:0008864">
    <property type="term" value="F:formyltetrahydrofolate deformylase activity"/>
    <property type="evidence" value="ECO:0007669"/>
    <property type="project" value="UniProtKB-UniRule"/>
</dbReference>
<dbReference type="InterPro" id="IPR004810">
    <property type="entry name" value="PurU"/>
</dbReference>
<dbReference type="Pfam" id="PF01842">
    <property type="entry name" value="ACT"/>
    <property type="match status" value="1"/>
</dbReference>
<name>A0A839DU98_9PSEU</name>
<evidence type="ECO:0000256" key="3">
    <source>
        <dbReference type="HAMAP-Rule" id="MF_01927"/>
    </source>
</evidence>
<evidence type="ECO:0000259" key="5">
    <source>
        <dbReference type="PROSITE" id="PS51671"/>
    </source>
</evidence>